<sequence>MGQQDFSKSLSKKDVIALAFGAMIGWGWVVLAGQWIQAAGSLGAMLAFMLGGVMVVFVGLVYSELTCAMPQVGGEHVFAFRGIGTGASFIATWAIILGYVSVVAFEAVALPTVIEYLVPNYKMGYLWTISGYDVYLTWVLVGMMGTIFVGYINYLGVQPVAFMQSVFTALIAIVGILFMGGALFNGSTELMDPLFIDGSKGIFAVLVMTPLMFVGFNVIPQAVEEINLPYNEIGKVLILSVVMAVAWYVLIIWGVGRSLTPAQMANSTLSTADAMTAVFRTDWGGKILVLGGIGGILTSWNAFYVGGSRAIYAMAKSKMLPGFLGQLHPKYKTPTNAIILIGIVSCFAPLLGRPMLVWLVDAGGLAIVVAYLLVSIAFVSLRKNEPDMPRPFKVNSGMFVGYTSIVLSIGFLILFLPGMPAALVWPYEWIMVGGWAALGAIFYYKAKKDYGQDAAHKYMTNSLDTLIGKKGESKI</sequence>
<dbReference type="Pfam" id="PF13520">
    <property type="entry name" value="AA_permease_2"/>
    <property type="match status" value="1"/>
</dbReference>
<evidence type="ECO:0000256" key="5">
    <source>
        <dbReference type="ARBA" id="ARBA00023136"/>
    </source>
</evidence>
<dbReference type="HOGENOM" id="CLU_007946_15_13_9"/>
<evidence type="ECO:0000256" key="1">
    <source>
        <dbReference type="ARBA" id="ARBA00004651"/>
    </source>
</evidence>
<dbReference type="RefSeq" id="WP_012061966.1">
    <property type="nucleotide sequence ID" value="NC_009633.1"/>
</dbReference>
<dbReference type="EMBL" id="CP000724">
    <property type="protein sequence ID" value="ABR46923.1"/>
    <property type="molecule type" value="Genomic_DNA"/>
</dbReference>
<feature type="transmembrane region" description="Helical" evidence="6">
    <location>
        <begin position="399"/>
        <end position="418"/>
    </location>
</feature>
<feature type="transmembrane region" description="Helical" evidence="6">
    <location>
        <begin position="42"/>
        <end position="62"/>
    </location>
</feature>
<dbReference type="AlphaFoldDB" id="A6TL55"/>
<evidence type="ECO:0000313" key="7">
    <source>
        <dbReference type="EMBL" id="ABR46923.1"/>
    </source>
</evidence>
<feature type="transmembrane region" description="Helical" evidence="6">
    <location>
        <begin position="236"/>
        <end position="256"/>
    </location>
</feature>
<keyword evidence="8" id="KW-1185">Reference proteome</keyword>
<feature type="transmembrane region" description="Helical" evidence="6">
    <location>
        <begin position="83"/>
        <end position="114"/>
    </location>
</feature>
<keyword evidence="2" id="KW-1003">Cell membrane</keyword>
<comment type="subcellular location">
    <subcellularLocation>
        <location evidence="1">Cell membrane</location>
        <topology evidence="1">Multi-pass membrane protein</topology>
    </subcellularLocation>
</comment>
<keyword evidence="3 6" id="KW-0812">Transmembrane</keyword>
<keyword evidence="4 6" id="KW-1133">Transmembrane helix</keyword>
<reference evidence="8" key="1">
    <citation type="journal article" date="2016" name="Genome Announc.">
        <title>Complete genome sequence of Alkaliphilus metalliredigens strain QYMF, an alkaliphilic and metal-reducing bacterium isolated from borax-contaminated leachate ponds.</title>
        <authorList>
            <person name="Hwang C."/>
            <person name="Copeland A."/>
            <person name="Lucas S."/>
            <person name="Lapidus A."/>
            <person name="Barry K."/>
            <person name="Detter J.C."/>
            <person name="Glavina Del Rio T."/>
            <person name="Hammon N."/>
            <person name="Israni S."/>
            <person name="Dalin E."/>
            <person name="Tice H."/>
            <person name="Pitluck S."/>
            <person name="Chertkov O."/>
            <person name="Brettin T."/>
            <person name="Bruce D."/>
            <person name="Han C."/>
            <person name="Schmutz J."/>
            <person name="Larimer F."/>
            <person name="Land M.L."/>
            <person name="Hauser L."/>
            <person name="Kyrpides N."/>
            <person name="Mikhailova N."/>
            <person name="Ye Q."/>
            <person name="Zhou J."/>
            <person name="Richardson P."/>
            <person name="Fields M.W."/>
        </authorList>
    </citation>
    <scope>NUCLEOTIDE SEQUENCE [LARGE SCALE GENOMIC DNA]</scope>
    <source>
        <strain evidence="8">QYMF</strain>
    </source>
</reference>
<feature type="transmembrane region" description="Helical" evidence="6">
    <location>
        <begin position="357"/>
        <end position="379"/>
    </location>
</feature>
<organism evidence="7 8">
    <name type="scientific">Alkaliphilus metalliredigens (strain QYMF)</name>
    <dbReference type="NCBI Taxonomy" id="293826"/>
    <lineage>
        <taxon>Bacteria</taxon>
        <taxon>Bacillati</taxon>
        <taxon>Bacillota</taxon>
        <taxon>Clostridia</taxon>
        <taxon>Peptostreptococcales</taxon>
        <taxon>Natronincolaceae</taxon>
        <taxon>Alkaliphilus</taxon>
    </lineage>
</organism>
<dbReference type="eggNOG" id="COG0833">
    <property type="taxonomic scope" value="Bacteria"/>
</dbReference>
<evidence type="ECO:0000313" key="8">
    <source>
        <dbReference type="Proteomes" id="UP000001572"/>
    </source>
</evidence>
<dbReference type="InterPro" id="IPR050367">
    <property type="entry name" value="APC_superfamily"/>
</dbReference>
<dbReference type="PANTHER" id="PTHR42770">
    <property type="entry name" value="AMINO ACID TRANSPORTER-RELATED"/>
    <property type="match status" value="1"/>
</dbReference>
<dbReference type="GO" id="GO:0022857">
    <property type="term" value="F:transmembrane transporter activity"/>
    <property type="evidence" value="ECO:0007669"/>
    <property type="project" value="InterPro"/>
</dbReference>
<dbReference type="Proteomes" id="UP000001572">
    <property type="component" value="Chromosome"/>
</dbReference>
<dbReference type="Gene3D" id="1.20.1740.10">
    <property type="entry name" value="Amino acid/polyamine transporter I"/>
    <property type="match status" value="1"/>
</dbReference>
<evidence type="ECO:0000256" key="4">
    <source>
        <dbReference type="ARBA" id="ARBA00022989"/>
    </source>
</evidence>
<evidence type="ECO:0000256" key="2">
    <source>
        <dbReference type="ARBA" id="ARBA00022475"/>
    </source>
</evidence>
<feature type="transmembrane region" description="Helical" evidence="6">
    <location>
        <begin position="134"/>
        <end position="154"/>
    </location>
</feature>
<feature type="transmembrane region" description="Helical" evidence="6">
    <location>
        <begin position="161"/>
        <end position="182"/>
    </location>
</feature>
<feature type="transmembrane region" description="Helical" evidence="6">
    <location>
        <begin position="202"/>
        <end position="224"/>
    </location>
</feature>
<dbReference type="STRING" id="293826.Amet_0698"/>
<dbReference type="OrthoDB" id="178667at2"/>
<dbReference type="GO" id="GO:0005886">
    <property type="term" value="C:plasma membrane"/>
    <property type="evidence" value="ECO:0007669"/>
    <property type="project" value="UniProtKB-SubCell"/>
</dbReference>
<feature type="transmembrane region" description="Helical" evidence="6">
    <location>
        <begin position="15"/>
        <end position="36"/>
    </location>
</feature>
<feature type="transmembrane region" description="Helical" evidence="6">
    <location>
        <begin position="333"/>
        <end position="351"/>
    </location>
</feature>
<protein>
    <submittedName>
        <fullName evidence="7">Amino acid permease-associated region</fullName>
    </submittedName>
</protein>
<keyword evidence="5 6" id="KW-0472">Membrane</keyword>
<accession>A6TL55</accession>
<name>A6TL55_ALKMQ</name>
<gene>
    <name evidence="7" type="ordered locus">Amet_0698</name>
</gene>
<evidence type="ECO:0000256" key="6">
    <source>
        <dbReference type="SAM" id="Phobius"/>
    </source>
</evidence>
<proteinExistence type="predicted"/>
<feature type="transmembrane region" description="Helical" evidence="6">
    <location>
        <begin position="287"/>
        <end position="312"/>
    </location>
</feature>
<dbReference type="InterPro" id="IPR002293">
    <property type="entry name" value="AA/rel_permease1"/>
</dbReference>
<feature type="transmembrane region" description="Helical" evidence="6">
    <location>
        <begin position="424"/>
        <end position="444"/>
    </location>
</feature>
<dbReference type="PIRSF" id="PIRSF006060">
    <property type="entry name" value="AA_transporter"/>
    <property type="match status" value="1"/>
</dbReference>
<dbReference type="KEGG" id="amt:Amet_0698"/>
<dbReference type="PANTHER" id="PTHR42770:SF7">
    <property type="entry name" value="MEMBRANE PROTEIN"/>
    <property type="match status" value="1"/>
</dbReference>
<evidence type="ECO:0000256" key="3">
    <source>
        <dbReference type="ARBA" id="ARBA00022692"/>
    </source>
</evidence>